<keyword evidence="2" id="KW-1185">Reference proteome</keyword>
<protein>
    <submittedName>
        <fullName evidence="1">Lycopene cyclase</fullName>
    </submittedName>
</protein>
<accession>A0ABN6LBL0</accession>
<dbReference type="Pfam" id="PF05834">
    <property type="entry name" value="Lycopene_cycl"/>
    <property type="match status" value="1"/>
</dbReference>
<name>A0ABN6LBL0_9BACT</name>
<reference evidence="1 2" key="1">
    <citation type="submission" date="2021-12" db="EMBL/GenBank/DDBJ databases">
        <title>Genome sequencing of bacteria with rrn-lacking chromosome and rrn-plasmid.</title>
        <authorList>
            <person name="Anda M."/>
            <person name="Iwasaki W."/>
        </authorList>
    </citation>
    <scope>NUCLEOTIDE SEQUENCE [LARGE SCALE GENOMIC DNA]</scope>
    <source>
        <strain evidence="1 2">NBRC 101262</strain>
        <plasmid evidence="1 2">pPP1</plasmid>
    </source>
</reference>
<organism evidence="1 2">
    <name type="scientific">Persicobacter psychrovividus</name>
    <dbReference type="NCBI Taxonomy" id="387638"/>
    <lineage>
        <taxon>Bacteria</taxon>
        <taxon>Pseudomonadati</taxon>
        <taxon>Bacteroidota</taxon>
        <taxon>Cytophagia</taxon>
        <taxon>Cytophagales</taxon>
        <taxon>Persicobacteraceae</taxon>
        <taxon>Persicobacter</taxon>
    </lineage>
</organism>
<dbReference type="EMBL" id="AP025293">
    <property type="protein sequence ID" value="BDD00515.1"/>
    <property type="molecule type" value="Genomic_DNA"/>
</dbReference>
<evidence type="ECO:0000313" key="1">
    <source>
        <dbReference type="EMBL" id="BDD00515.1"/>
    </source>
</evidence>
<geneLocation type="plasmid" evidence="1 2">
    <name>pPP1</name>
</geneLocation>
<dbReference type="RefSeq" id="WP_338398366.1">
    <property type="nucleotide sequence ID" value="NZ_AP025293.1"/>
</dbReference>
<keyword evidence="1" id="KW-0614">Plasmid</keyword>
<evidence type="ECO:0000313" key="2">
    <source>
        <dbReference type="Proteomes" id="UP001354989"/>
    </source>
</evidence>
<sequence length="391" mass="44596">MNTANNFDYIFCGLGMANLSLLVRGLEEGIFDHKAVLLIDPKPLADRGNDRTWCFWSDEALPFDFLVSKAWSKMHFFTQEGTHIPLRPRRYVYQMIRSADFYAYAQAVISQFSNITTVVASVSHIDSKIGRVTAGEQDYEAPVVFNSISPDLSSFGEHPTLLQHFKGLMIETPTLHQFEKHEMYLMDFRCPQTEGTTFFYVLPVAPNRIFVEYTFFSPKVLAEEVYREGLKEYISKTLKIRTFDVVEEEFGIIPMTSFPFKRNEGKVVNLGVVGGDTRGSTGYTFRNTQFVVGQLIKSIKKGKSLEVNEPVSAVHQMFDETILRVLLAQKEYNGAQIFADLFSKLPTHLMLSFLDGSTSSLENLRVMSAVKAQHFIKPFWNAYKNQKMKPS</sequence>
<gene>
    <name evidence="1" type="ORF">PEPS_27950</name>
</gene>
<dbReference type="Proteomes" id="UP001354989">
    <property type="component" value="Plasmid pPP1"/>
</dbReference>
<proteinExistence type="predicted"/>